<evidence type="ECO:0000259" key="3">
    <source>
        <dbReference type="PROSITE" id="PS51710"/>
    </source>
</evidence>
<evidence type="ECO:0000313" key="4">
    <source>
        <dbReference type="EMBL" id="ATZ60362.1"/>
    </source>
</evidence>
<comment type="similarity">
    <text evidence="1">Belongs to the RelA/SpoT family.</text>
</comment>
<dbReference type="Pfam" id="PF01926">
    <property type="entry name" value="MMR_HSR1"/>
    <property type="match status" value="1"/>
</dbReference>
<dbReference type="Pfam" id="PF08438">
    <property type="entry name" value="YGR210-like_G4"/>
    <property type="match status" value="1"/>
</dbReference>
<dbReference type="PROSITE" id="PS51710">
    <property type="entry name" value="G_OBG"/>
    <property type="match status" value="1"/>
</dbReference>
<dbReference type="GO" id="GO:0005525">
    <property type="term" value="F:GTP binding"/>
    <property type="evidence" value="ECO:0007669"/>
    <property type="project" value="InterPro"/>
</dbReference>
<dbReference type="InterPro" id="IPR004095">
    <property type="entry name" value="TGS"/>
</dbReference>
<dbReference type="CDD" id="cd01899">
    <property type="entry name" value="Ygr210"/>
    <property type="match status" value="1"/>
</dbReference>
<dbReference type="GeneID" id="78817815"/>
<dbReference type="GO" id="GO:0016887">
    <property type="term" value="F:ATP hydrolysis activity"/>
    <property type="evidence" value="ECO:0007669"/>
    <property type="project" value="TreeGrafter"/>
</dbReference>
<dbReference type="EMBL" id="CP017803">
    <property type="protein sequence ID" value="ATZ60362.1"/>
    <property type="molecule type" value="Genomic_DNA"/>
</dbReference>
<dbReference type="RefSeq" id="WP_004032773.1">
    <property type="nucleotide sequence ID" value="NZ_AP025586.1"/>
</dbReference>
<dbReference type="CDD" id="cd01669">
    <property type="entry name" value="TGS_MJ1332_like"/>
    <property type="match status" value="1"/>
</dbReference>
<dbReference type="Gene3D" id="3.40.50.300">
    <property type="entry name" value="P-loop containing nucleotide triphosphate hydrolases"/>
    <property type="match status" value="1"/>
</dbReference>
<dbReference type="InterPro" id="IPR027417">
    <property type="entry name" value="P-loop_NTPase"/>
</dbReference>
<dbReference type="InterPro" id="IPR006073">
    <property type="entry name" value="GTP-bd"/>
</dbReference>
<dbReference type="Proteomes" id="UP000232133">
    <property type="component" value="Chromosome"/>
</dbReference>
<dbReference type="GO" id="GO:0005737">
    <property type="term" value="C:cytoplasm"/>
    <property type="evidence" value="ECO:0007669"/>
    <property type="project" value="TreeGrafter"/>
</dbReference>
<dbReference type="SUPFAM" id="SSF52540">
    <property type="entry name" value="P-loop containing nucleoside triphosphate hydrolases"/>
    <property type="match status" value="1"/>
</dbReference>
<dbReference type="PANTHER" id="PTHR23305">
    <property type="entry name" value="OBG GTPASE FAMILY"/>
    <property type="match status" value="1"/>
</dbReference>
<organism evidence="4 5">
    <name type="scientific">Methanobrevibacter smithii</name>
    <dbReference type="NCBI Taxonomy" id="2173"/>
    <lineage>
        <taxon>Archaea</taxon>
        <taxon>Methanobacteriati</taxon>
        <taxon>Methanobacteriota</taxon>
        <taxon>Methanomada group</taxon>
        <taxon>Methanobacteria</taxon>
        <taxon>Methanobacteriales</taxon>
        <taxon>Methanobacteriaceae</taxon>
        <taxon>Methanobrevibacter</taxon>
    </lineage>
</organism>
<dbReference type="InterPro" id="IPR013646">
    <property type="entry name" value="YGR210-like_G4"/>
</dbReference>
<dbReference type="Pfam" id="PF02824">
    <property type="entry name" value="TGS"/>
    <property type="match status" value="1"/>
</dbReference>
<dbReference type="PANTHER" id="PTHR23305:SF1">
    <property type="entry name" value="OBG-TYPE G DOMAIN-CONTAINING PROTEIN"/>
    <property type="match status" value="1"/>
</dbReference>
<feature type="domain" description="OBG-type G" evidence="3">
    <location>
        <begin position="2"/>
        <end position="265"/>
    </location>
</feature>
<evidence type="ECO:0000256" key="2">
    <source>
        <dbReference type="ARBA" id="ARBA00022741"/>
    </source>
</evidence>
<dbReference type="SUPFAM" id="SSF81271">
    <property type="entry name" value="TGS-like"/>
    <property type="match status" value="1"/>
</dbReference>
<evidence type="ECO:0000313" key="5">
    <source>
        <dbReference type="Proteomes" id="UP000232133"/>
    </source>
</evidence>
<keyword evidence="2" id="KW-0547">Nucleotide-binding</keyword>
<dbReference type="Gene3D" id="1.10.8.470">
    <property type="match status" value="1"/>
</dbReference>
<name>A0A2H4U8C0_METSM</name>
<dbReference type="FunFam" id="3.10.20.30:FF:000002">
    <property type="entry name" value="GTP pyrophosphokinase (RelA/SpoT)"/>
    <property type="match status" value="1"/>
</dbReference>
<dbReference type="OMA" id="WILGNLM"/>
<dbReference type="InterPro" id="IPR031167">
    <property type="entry name" value="G_OBG"/>
</dbReference>
<dbReference type="NCBIfam" id="NF007171">
    <property type="entry name" value="PRK09602.1"/>
    <property type="match status" value="1"/>
</dbReference>
<gene>
    <name evidence="4" type="primary">ychF</name>
    <name evidence="4" type="ORF">BK798_08000</name>
</gene>
<proteinExistence type="inferred from homology"/>
<dbReference type="PRINTS" id="PR00326">
    <property type="entry name" value="GTP1OBG"/>
</dbReference>
<evidence type="ECO:0000256" key="1">
    <source>
        <dbReference type="ARBA" id="ARBA00007476"/>
    </source>
</evidence>
<dbReference type="InterPro" id="IPR012675">
    <property type="entry name" value="Beta-grasp_dom_sf"/>
</dbReference>
<protein>
    <submittedName>
        <fullName evidence="4">Redox-regulated ATPase YchF</fullName>
    </submittedName>
</protein>
<dbReference type="AlphaFoldDB" id="A0A2H4U8C0"/>
<sequence>MLQIAVTGKPNVGKSSFFNSATSSSVEMANYPFTTIDANKAVAHVISECPCKELNVTCNPRNSICIDGKRLLPVELIDVAGLVPGAHEGKGLGNQFLDDLMQAKVLIHVIDASGSTDAEGQSVEAGSHDPLDDIEFLEDEIVMWMYGILNRNWVRLVRKIEAEKLDIAKVIFDQLSGTGITLEDIIEAKRKVNPDYTKWEKEDFMELIRNILHIAKPMLIVANKADLPTAEENIKRMQEKYPYVIPASAESEIALVKAAEAGLISYTPGDSDFEILEKDKLSDNQLKALEYIKVNILEKYGGTGIQTALNEAIFGLLNMIVVYPVQDEHKYTDQKGNVLPDGILVPKGAVPKELAYLVHSDIGDNFMHAVDARKNMRIAADYELQDKDVISIVTRG</sequence>
<dbReference type="InterPro" id="IPR012676">
    <property type="entry name" value="TGS-like"/>
</dbReference>
<accession>A0A2H4U8C0</accession>
<reference evidence="4 5" key="1">
    <citation type="submission" date="2016-10" db="EMBL/GenBank/DDBJ databases">
        <authorList>
            <person name="Varghese N."/>
        </authorList>
    </citation>
    <scope>NUCLEOTIDE SEQUENCE [LARGE SCALE GENOMIC DNA]</scope>
    <source>
        <strain evidence="4 5">KB11</strain>
    </source>
</reference>
<dbReference type="Gene3D" id="3.10.20.30">
    <property type="match status" value="1"/>
</dbReference>